<dbReference type="Proteomes" id="UP000243540">
    <property type="component" value="Unassembled WGS sequence"/>
</dbReference>
<proteinExistence type="predicted"/>
<evidence type="ECO:0000313" key="1">
    <source>
        <dbReference type="EMBL" id="OTA30137.1"/>
    </source>
</evidence>
<organism evidence="1 2">
    <name type="scientific">Alloscardovia macacae</name>
    <dbReference type="NCBI Taxonomy" id="1160091"/>
    <lineage>
        <taxon>Bacteria</taxon>
        <taxon>Bacillati</taxon>
        <taxon>Actinomycetota</taxon>
        <taxon>Actinomycetes</taxon>
        <taxon>Bifidobacteriales</taxon>
        <taxon>Bifidobacteriaceae</taxon>
        <taxon>Alloscardovia</taxon>
    </lineage>
</organism>
<reference evidence="1 2" key="1">
    <citation type="submission" date="2017-04" db="EMBL/GenBank/DDBJ databases">
        <title>Draft genome sequences of Alloscardovia macacae UMA81211 and UMA81212 isolated from the feces of a rhesus macaque (Macaca mulatta).</title>
        <authorList>
            <person name="Albert K."/>
            <person name="Sela D.A."/>
        </authorList>
    </citation>
    <scope>NUCLEOTIDE SEQUENCE [LARGE SCALE GENOMIC DNA]</scope>
    <source>
        <strain evidence="1 2">UMA81212</strain>
    </source>
</reference>
<dbReference type="AlphaFoldDB" id="A0A1Y2SSC0"/>
<accession>A0A1Y2SSC0</accession>
<protein>
    <submittedName>
        <fullName evidence="1">Uncharacterized protein</fullName>
    </submittedName>
</protein>
<dbReference type="EMBL" id="NEKC01000001">
    <property type="protein sequence ID" value="OTA30137.1"/>
    <property type="molecule type" value="Genomic_DNA"/>
</dbReference>
<comment type="caution">
    <text evidence="1">The sequence shown here is derived from an EMBL/GenBank/DDBJ whole genome shotgun (WGS) entry which is preliminary data.</text>
</comment>
<evidence type="ECO:0000313" key="2">
    <source>
        <dbReference type="Proteomes" id="UP000243540"/>
    </source>
</evidence>
<gene>
    <name evidence="1" type="ORF">B9T39_00035</name>
</gene>
<name>A0A1Y2SSC0_9BIFI</name>
<dbReference type="STRING" id="1160091.B9T39_00035"/>
<sequence length="411" mass="46067">MHVRSDIATGTEMKSIENRELHTMNTDILQDLSGTQNLNARRKARRRVSSGELVEPVPMNFADAQEWKKLSKSAKTLAKIYAVARMHRDKPLTGVSAAAVLGSVVHERYHTHVHFAHDAHTSSSPRTRVPYTSHYIPNSRPKELIAQTMASASAPREILDDPLACVRAYTPLTDTLGLVNGLLVTTPLQTIFECLRSIVFEQAMIICDDLARAFGIARDELDTFMDGNIRRWRGRITRFKANFIDARAENGGESFARARMIRAGFVAPELQRVVPNPYAQLERAAGPSVQTSATVRPDFCWDVTDPASNVRHLAAELDGQGKYTDPKILAASGGTGEDVVFKEKDRESALCAVGYAFARFRFNEVRDDFGRIMIAKLEMLGVPKVDAREQARRRKWLAWDMRDATLKRFIL</sequence>